<feature type="transmembrane region" description="Helical" evidence="8">
    <location>
        <begin position="307"/>
        <end position="326"/>
    </location>
</feature>
<dbReference type="AlphaFoldDB" id="A0A9P4N0R2"/>
<comment type="caution">
    <text evidence="10">The sequence shown here is derived from an EMBL/GenBank/DDBJ whole genome shotgun (WGS) entry which is preliminary data.</text>
</comment>
<dbReference type="InterPro" id="IPR032805">
    <property type="entry name" value="Wax_synthase_dom"/>
</dbReference>
<dbReference type="Pfam" id="PF13813">
    <property type="entry name" value="MBOAT_2"/>
    <property type="match status" value="1"/>
</dbReference>
<dbReference type="EMBL" id="ML986610">
    <property type="protein sequence ID" value="KAF2265215.1"/>
    <property type="molecule type" value="Genomic_DNA"/>
</dbReference>
<evidence type="ECO:0000256" key="4">
    <source>
        <dbReference type="ARBA" id="ARBA00022679"/>
    </source>
</evidence>
<keyword evidence="6 8" id="KW-1133">Transmembrane helix</keyword>
<comment type="subcellular location">
    <subcellularLocation>
        <location evidence="1">Membrane</location>
        <topology evidence="1">Multi-pass membrane protein</topology>
    </subcellularLocation>
</comment>
<feature type="transmembrane region" description="Helical" evidence="8">
    <location>
        <begin position="149"/>
        <end position="171"/>
    </location>
</feature>
<evidence type="ECO:0000259" key="9">
    <source>
        <dbReference type="Pfam" id="PF13813"/>
    </source>
</evidence>
<keyword evidence="11" id="KW-1185">Reference proteome</keyword>
<evidence type="ECO:0000313" key="10">
    <source>
        <dbReference type="EMBL" id="KAF2265215.1"/>
    </source>
</evidence>
<gene>
    <name evidence="10" type="ORF">CC78DRAFT_462229</name>
</gene>
<evidence type="ECO:0000256" key="5">
    <source>
        <dbReference type="ARBA" id="ARBA00022692"/>
    </source>
</evidence>
<evidence type="ECO:0000256" key="1">
    <source>
        <dbReference type="ARBA" id="ARBA00004141"/>
    </source>
</evidence>
<evidence type="ECO:0000256" key="7">
    <source>
        <dbReference type="ARBA" id="ARBA00023136"/>
    </source>
</evidence>
<feature type="transmembrane region" description="Helical" evidence="8">
    <location>
        <begin position="12"/>
        <end position="30"/>
    </location>
</feature>
<dbReference type="GO" id="GO:0016020">
    <property type="term" value="C:membrane"/>
    <property type="evidence" value="ECO:0007669"/>
    <property type="project" value="UniProtKB-SubCell"/>
</dbReference>
<protein>
    <recommendedName>
        <fullName evidence="9">Wax synthase domain-containing protein</fullName>
    </recommendedName>
</protein>
<evidence type="ECO:0000256" key="2">
    <source>
        <dbReference type="ARBA" id="ARBA00005179"/>
    </source>
</evidence>
<accession>A0A9P4N0R2</accession>
<dbReference type="PANTHER" id="PTHR31595:SF57">
    <property type="entry name" value="OS04G0481900 PROTEIN"/>
    <property type="match status" value="1"/>
</dbReference>
<dbReference type="OrthoDB" id="1077582at2759"/>
<proteinExistence type="inferred from homology"/>
<reference evidence="11" key="1">
    <citation type="journal article" date="2020" name="Stud. Mycol.">
        <title>101 Dothideomycetes genomes: A test case for predicting lifestyles and emergence of pathogens.</title>
        <authorList>
            <person name="Haridas S."/>
            <person name="Albert R."/>
            <person name="Binder M."/>
            <person name="Bloem J."/>
            <person name="LaButti K."/>
            <person name="Salamov A."/>
            <person name="Andreopoulos B."/>
            <person name="Baker S."/>
            <person name="Barry K."/>
            <person name="Bills G."/>
            <person name="Bluhm B."/>
            <person name="Cannon C."/>
            <person name="Castanera R."/>
            <person name="Culley D."/>
            <person name="Daum C."/>
            <person name="Ezra D."/>
            <person name="Gonzalez J."/>
            <person name="Henrissat B."/>
            <person name="Kuo A."/>
            <person name="Liang C."/>
            <person name="Lipzen A."/>
            <person name="Lutzoni F."/>
            <person name="Magnuson J."/>
            <person name="Mondo S."/>
            <person name="Nolan M."/>
            <person name="Ohm R."/>
            <person name="Pangilinan J."/>
            <person name="Park H.-J."/>
            <person name="Ramirez L."/>
            <person name="Alfaro M."/>
            <person name="Sun H."/>
            <person name="Tritt A."/>
            <person name="Yoshinaga Y."/>
            <person name="Zwiers L.-H."/>
            <person name="Turgeon B."/>
            <person name="Goodwin S."/>
            <person name="Spatafora J."/>
            <person name="Crous P."/>
            <person name="Grigoriev I."/>
        </authorList>
    </citation>
    <scope>NUCLEOTIDE SEQUENCE [LARGE SCALE GENOMIC DNA]</scope>
    <source>
        <strain evidence="11">CBS 304.66</strain>
    </source>
</reference>
<evidence type="ECO:0000256" key="8">
    <source>
        <dbReference type="SAM" id="Phobius"/>
    </source>
</evidence>
<feature type="transmembrane region" description="Helical" evidence="8">
    <location>
        <begin position="277"/>
        <end position="295"/>
    </location>
</feature>
<dbReference type="Proteomes" id="UP000800093">
    <property type="component" value="Unassembled WGS sequence"/>
</dbReference>
<name>A0A9P4N0R2_9PLEO</name>
<comment type="pathway">
    <text evidence="2">Secondary metabolite biosynthesis.</text>
</comment>
<evidence type="ECO:0000256" key="6">
    <source>
        <dbReference type="ARBA" id="ARBA00022989"/>
    </source>
</evidence>
<feature type="transmembrane region" description="Helical" evidence="8">
    <location>
        <begin position="183"/>
        <end position="203"/>
    </location>
</feature>
<comment type="similarity">
    <text evidence="3">Belongs to the wax synthase family.</text>
</comment>
<keyword evidence="5 8" id="KW-0812">Transmembrane</keyword>
<organism evidence="10 11">
    <name type="scientific">Lojkania enalia</name>
    <dbReference type="NCBI Taxonomy" id="147567"/>
    <lineage>
        <taxon>Eukaryota</taxon>
        <taxon>Fungi</taxon>
        <taxon>Dikarya</taxon>
        <taxon>Ascomycota</taxon>
        <taxon>Pezizomycotina</taxon>
        <taxon>Dothideomycetes</taxon>
        <taxon>Pleosporomycetidae</taxon>
        <taxon>Pleosporales</taxon>
        <taxon>Pleosporales incertae sedis</taxon>
        <taxon>Lojkania</taxon>
    </lineage>
</organism>
<keyword evidence="7 8" id="KW-0472">Membrane</keyword>
<evidence type="ECO:0000256" key="3">
    <source>
        <dbReference type="ARBA" id="ARBA00007282"/>
    </source>
</evidence>
<keyword evidence="4" id="KW-0808">Transferase</keyword>
<dbReference type="GO" id="GO:0008374">
    <property type="term" value="F:O-acyltransferase activity"/>
    <property type="evidence" value="ECO:0007669"/>
    <property type="project" value="InterPro"/>
</dbReference>
<dbReference type="GO" id="GO:0006629">
    <property type="term" value="P:lipid metabolic process"/>
    <property type="evidence" value="ECO:0007669"/>
    <property type="project" value="InterPro"/>
</dbReference>
<sequence>MDELRTPTGSIIPHLLLSTIQIITLITPPFTYRRHTFGTALVLIFLLSRIRPHFSNNMAIVQPFVLGVSTYLSVLEKVIFSDSRGPEYHFWRVDQPAHEALCFAAFGFRKLRWALSMQFNMRGIRWNYEVKNVPLMQKKSKTDYLSKQLIGLLYYFIMGDAVSQLWVYIFFENESNATTLRHMSLIWSFVGTLAFGLMPYYVIQIQYVASAIIAVGLGISQPEDWPPYFGKISDVSTVRDFWGKYWHQTLRRPLLAFTQAFVSGIGVKRGTPTSSYIQLWLAFLISGIIHAQSLLMMPCPVQVSIEWQIRGVMSFFLFQAAAITIEDFFQWFAQKLGYKPGWITKIIGYCWVASTLWFSLPFIGDVLLHMRFGKDPLLNSSPARAFIRKLPRDSFYK</sequence>
<dbReference type="InterPro" id="IPR044851">
    <property type="entry name" value="Wax_synthase"/>
</dbReference>
<dbReference type="PANTHER" id="PTHR31595">
    <property type="entry name" value="LONG-CHAIN-ALCOHOL O-FATTY-ACYLTRANSFERASE 3-RELATED"/>
    <property type="match status" value="1"/>
</dbReference>
<feature type="domain" description="Wax synthase" evidence="9">
    <location>
        <begin position="225"/>
        <end position="316"/>
    </location>
</feature>
<feature type="transmembrane region" description="Helical" evidence="8">
    <location>
        <begin position="346"/>
        <end position="368"/>
    </location>
</feature>
<evidence type="ECO:0000313" key="11">
    <source>
        <dbReference type="Proteomes" id="UP000800093"/>
    </source>
</evidence>